<evidence type="ECO:0000313" key="3">
    <source>
        <dbReference type="EMBL" id="OGG51114.1"/>
    </source>
</evidence>
<gene>
    <name evidence="3" type="ORF">A2763_02115</name>
</gene>
<evidence type="ECO:0000313" key="4">
    <source>
        <dbReference type="Proteomes" id="UP000178370"/>
    </source>
</evidence>
<comment type="caution">
    <text evidence="3">The sequence shown here is derived from an EMBL/GenBank/DDBJ whole genome shotgun (WGS) entry which is preliminary data.</text>
</comment>
<dbReference type="InterPro" id="IPR028098">
    <property type="entry name" value="Glyco_trans_4-like_N"/>
</dbReference>
<dbReference type="EMBL" id="MFKV01000002">
    <property type="protein sequence ID" value="OGG51114.1"/>
    <property type="molecule type" value="Genomic_DNA"/>
</dbReference>
<sequence>MAKKTLETVQARDVLSNGVKRTLLTTGIFFPDVGGPATHVHRIAEHFASLGWSVTVVAFGDHTAATEAYRIIRVSRKWGKLISWLLYSLTVARESFRHDIIYAFDLTTAGIPSAFFAKLLRKPFVLRIGGDPLWERVVEKGERFISLRAYYEQGLFKKDNPILYPLVRFVVRSADTTVIPCDLLKNIYVRYYGVDQEKIVLIQNPFPPKSPSSLEKDTFTFLFAGRFVSYKNLLRVLKVFRGLAPKYPYARLVLIGEGPDEAGLKARAAALHDTIEIVPKVDQETLFKCINAASVALAPALTEFNPNFILEALAQGKPALISRDNGLSAQLPDNMQFDPMDDLSLQNAMERMLDPKQYKKALQFAASLDMSQTWEKVIAQHVEIVKKSS</sequence>
<protein>
    <recommendedName>
        <fullName evidence="5">Glycosyl transferase family 1 domain-containing protein</fullName>
    </recommendedName>
</protein>
<feature type="domain" description="Glycosyl transferase family 1" evidence="1">
    <location>
        <begin position="214"/>
        <end position="356"/>
    </location>
</feature>
<dbReference type="Pfam" id="PF13439">
    <property type="entry name" value="Glyco_transf_4"/>
    <property type="match status" value="1"/>
</dbReference>
<evidence type="ECO:0000259" key="2">
    <source>
        <dbReference type="Pfam" id="PF13439"/>
    </source>
</evidence>
<accession>A0A1F6CPM3</accession>
<feature type="domain" description="Glycosyltransferase subfamily 4-like N-terminal" evidence="2">
    <location>
        <begin position="33"/>
        <end position="206"/>
    </location>
</feature>
<dbReference type="Proteomes" id="UP000178370">
    <property type="component" value="Unassembled WGS sequence"/>
</dbReference>
<dbReference type="PANTHER" id="PTHR45947:SF3">
    <property type="entry name" value="SULFOQUINOVOSYL TRANSFERASE SQD2"/>
    <property type="match status" value="1"/>
</dbReference>
<dbReference type="PANTHER" id="PTHR45947">
    <property type="entry name" value="SULFOQUINOVOSYL TRANSFERASE SQD2"/>
    <property type="match status" value="1"/>
</dbReference>
<dbReference type="STRING" id="1798482.A2763_02115"/>
<name>A0A1F6CPM3_9BACT</name>
<dbReference type="Pfam" id="PF00534">
    <property type="entry name" value="Glycos_transf_1"/>
    <property type="match status" value="1"/>
</dbReference>
<evidence type="ECO:0008006" key="5">
    <source>
        <dbReference type="Google" id="ProtNLM"/>
    </source>
</evidence>
<dbReference type="SUPFAM" id="SSF53756">
    <property type="entry name" value="UDP-Glycosyltransferase/glycogen phosphorylase"/>
    <property type="match status" value="1"/>
</dbReference>
<proteinExistence type="predicted"/>
<evidence type="ECO:0000259" key="1">
    <source>
        <dbReference type="Pfam" id="PF00534"/>
    </source>
</evidence>
<dbReference type="AlphaFoldDB" id="A0A1F6CPM3"/>
<organism evidence="3 4">
    <name type="scientific">Candidatus Kaiserbacteria bacterium RIFCSPHIGHO2_01_FULL_54_36</name>
    <dbReference type="NCBI Taxonomy" id="1798482"/>
    <lineage>
        <taxon>Bacteria</taxon>
        <taxon>Candidatus Kaiseribacteriota</taxon>
    </lineage>
</organism>
<reference evidence="3 4" key="1">
    <citation type="journal article" date="2016" name="Nat. Commun.">
        <title>Thousands of microbial genomes shed light on interconnected biogeochemical processes in an aquifer system.</title>
        <authorList>
            <person name="Anantharaman K."/>
            <person name="Brown C.T."/>
            <person name="Hug L.A."/>
            <person name="Sharon I."/>
            <person name="Castelle C.J."/>
            <person name="Probst A.J."/>
            <person name="Thomas B.C."/>
            <person name="Singh A."/>
            <person name="Wilkins M.J."/>
            <person name="Karaoz U."/>
            <person name="Brodie E.L."/>
            <person name="Williams K.H."/>
            <person name="Hubbard S.S."/>
            <person name="Banfield J.F."/>
        </authorList>
    </citation>
    <scope>NUCLEOTIDE SEQUENCE [LARGE SCALE GENOMIC DNA]</scope>
</reference>
<dbReference type="GO" id="GO:0016757">
    <property type="term" value="F:glycosyltransferase activity"/>
    <property type="evidence" value="ECO:0007669"/>
    <property type="project" value="InterPro"/>
</dbReference>
<dbReference type="InterPro" id="IPR001296">
    <property type="entry name" value="Glyco_trans_1"/>
</dbReference>
<dbReference type="CDD" id="cd03801">
    <property type="entry name" value="GT4_PimA-like"/>
    <property type="match status" value="1"/>
</dbReference>
<dbReference type="Gene3D" id="3.40.50.2000">
    <property type="entry name" value="Glycogen Phosphorylase B"/>
    <property type="match status" value="2"/>
</dbReference>
<dbReference type="InterPro" id="IPR050194">
    <property type="entry name" value="Glycosyltransferase_grp1"/>
</dbReference>